<feature type="region of interest" description="Disordered" evidence="2">
    <location>
        <begin position="246"/>
        <end position="397"/>
    </location>
</feature>
<proteinExistence type="inferred from homology"/>
<feature type="non-terminal residue" evidence="3">
    <location>
        <position position="1"/>
    </location>
</feature>
<feature type="compositionally biased region" description="Polar residues" evidence="2">
    <location>
        <begin position="512"/>
        <end position="524"/>
    </location>
</feature>
<comment type="similarity">
    <text evidence="1">Belongs to the IST1 family.</text>
</comment>
<dbReference type="Gene3D" id="1.20.1260.60">
    <property type="entry name" value="Vacuolar protein sorting-associated protein Ist1"/>
    <property type="match status" value="1"/>
</dbReference>
<name>A0A1D1YML2_9ARAE</name>
<feature type="compositionally biased region" description="Polar residues" evidence="2">
    <location>
        <begin position="270"/>
        <end position="280"/>
    </location>
</feature>
<sequence length="778" mass="87543">GILLADPFMVSIVSFSCFVDFVTLLMCVRIGGAGGRRSKHAIKCIYDRLKPIRNRKQAMANILRKDIADLLSRGNDAHAFSRMDGLIVDINRLACYNMIEKFCECVLKQLPLLQKQRECPLEDREAVSTLIYAAARFSDLPELCDLRHVFTVRYGSAMETSVNPEFKEKSASKAFSVAGKLQLMEDIASEFSIKWDSTSFEHRITNPTASKCDHRKKGDKPQDPKAVPVGEEDGMLNHVMTEAKDIHAISQEPEPPRKTKKVWADEPENATASPIDSSNFHLKPEKNKGGDPVEDRQRKNDTYRMSLGDREVLDPIHQEGKVVEQQKPKDEHRARSAVPLDWELNGTRPSRARVGSKPIGQQANIMEQLKSKDESRAANSASVYVPQESSGIDAKESHDILCKRSSMAKMDYKGERQQAVGQQEFHDNDQPTKIPQYGKVKDITDIIGSDGPDEDGVVYERSATAKQEVDHTAQEGQMVERQKFNDVRAFHLIPPPYVKPAVSKVGAKSEHANSSGRPTITSKSNNDRYEDLPKDDLVVDDEKPKPRSVRRKQQKPPVVQEIDNFISGDDSVHQIPHGQRRRSSRQNTIPPQDDCEEKEIAMDRLLMHYSKKGMPDQSSKLRTKIQALPTDHALHDGGTRQYQTNGRHQINKLETEQAVPADHVIDNGEAREHKANRRYRIPKAESVLDYADHVVRYGEAVVDQTSSRHRAHRPESLHLPERAVSLPPDPVSPKEMVKGHARATSMQSDSSISPGGRMHPRLPDYEELATRFAALRKG</sequence>
<evidence type="ECO:0000256" key="2">
    <source>
        <dbReference type="SAM" id="MobiDB-lite"/>
    </source>
</evidence>
<protein>
    <submittedName>
        <fullName evidence="3">IST1-like protein</fullName>
    </submittedName>
</protein>
<feature type="region of interest" description="Disordered" evidence="2">
    <location>
        <begin position="206"/>
        <end position="234"/>
    </location>
</feature>
<feature type="region of interest" description="Disordered" evidence="2">
    <location>
        <begin position="415"/>
        <end position="437"/>
    </location>
</feature>
<dbReference type="PANTHER" id="PTHR12161:SF14">
    <property type="entry name" value="REGULATOR OF VPS4 ACTIVITY IN THE MVB PATHWAY PROTEIN"/>
    <property type="match status" value="1"/>
</dbReference>
<feature type="region of interest" description="Disordered" evidence="2">
    <location>
        <begin position="495"/>
        <end position="594"/>
    </location>
</feature>
<gene>
    <name evidence="3" type="primary">DDB_G0289029_3</name>
    <name evidence="3" type="ORF">g.50235</name>
</gene>
<dbReference type="PANTHER" id="PTHR12161">
    <property type="entry name" value="IST1 FAMILY MEMBER"/>
    <property type="match status" value="1"/>
</dbReference>
<feature type="region of interest" description="Disordered" evidence="2">
    <location>
        <begin position="705"/>
        <end position="763"/>
    </location>
</feature>
<dbReference type="Pfam" id="PF03398">
    <property type="entry name" value="Ist1"/>
    <property type="match status" value="1"/>
</dbReference>
<evidence type="ECO:0000256" key="1">
    <source>
        <dbReference type="ARBA" id="ARBA00005536"/>
    </source>
</evidence>
<organism evidence="3">
    <name type="scientific">Anthurium amnicola</name>
    <dbReference type="NCBI Taxonomy" id="1678845"/>
    <lineage>
        <taxon>Eukaryota</taxon>
        <taxon>Viridiplantae</taxon>
        <taxon>Streptophyta</taxon>
        <taxon>Embryophyta</taxon>
        <taxon>Tracheophyta</taxon>
        <taxon>Spermatophyta</taxon>
        <taxon>Magnoliopsida</taxon>
        <taxon>Liliopsida</taxon>
        <taxon>Araceae</taxon>
        <taxon>Pothoideae</taxon>
        <taxon>Potheae</taxon>
        <taxon>Anthurium</taxon>
    </lineage>
</organism>
<dbReference type="InterPro" id="IPR005061">
    <property type="entry name" value="Ist1"/>
</dbReference>
<feature type="compositionally biased region" description="Polar residues" evidence="2">
    <location>
        <begin position="744"/>
        <end position="753"/>
    </location>
</feature>
<dbReference type="AlphaFoldDB" id="A0A1D1YML2"/>
<dbReference type="GO" id="GO:0015031">
    <property type="term" value="P:protein transport"/>
    <property type="evidence" value="ECO:0007669"/>
    <property type="project" value="InterPro"/>
</dbReference>
<dbReference type="InterPro" id="IPR042277">
    <property type="entry name" value="IST1-like"/>
</dbReference>
<accession>A0A1D1YML2</accession>
<reference evidence="3" key="1">
    <citation type="submission" date="2015-07" db="EMBL/GenBank/DDBJ databases">
        <title>Transcriptome Assembly of Anthurium amnicola.</title>
        <authorList>
            <person name="Suzuki J."/>
        </authorList>
    </citation>
    <scope>NUCLEOTIDE SEQUENCE</scope>
</reference>
<dbReference type="EMBL" id="GDJX01012050">
    <property type="protein sequence ID" value="JAT55886.1"/>
    <property type="molecule type" value="Transcribed_RNA"/>
</dbReference>
<evidence type="ECO:0000313" key="3">
    <source>
        <dbReference type="EMBL" id="JAT55886.1"/>
    </source>
</evidence>
<feature type="compositionally biased region" description="Basic and acidic residues" evidence="2">
    <location>
        <begin position="282"/>
        <end position="334"/>
    </location>
</feature>
<feature type="compositionally biased region" description="Polar residues" evidence="2">
    <location>
        <begin position="377"/>
        <end position="390"/>
    </location>
</feature>
<dbReference type="FunFam" id="1.20.1260.60:FF:000002">
    <property type="entry name" value="Vacuolar protein sorting-associated protein IST1"/>
    <property type="match status" value="1"/>
</dbReference>
<feature type="compositionally biased region" description="Basic and acidic residues" evidence="2">
    <location>
        <begin position="525"/>
        <end position="545"/>
    </location>
</feature>